<dbReference type="STRING" id="48697.A0A117NRE2"/>
<reference evidence="2 3" key="1">
    <citation type="submission" date="2015-10" db="EMBL/GenBank/DDBJ databases">
        <title>Genome sequencing of Penicillium freii.</title>
        <authorList>
            <person name="Nguyen H.D."/>
            <person name="Visagie C.M."/>
            <person name="Seifert K.A."/>
        </authorList>
    </citation>
    <scope>NUCLEOTIDE SEQUENCE [LARGE SCALE GENOMIC DNA]</scope>
    <source>
        <strain evidence="2 3">DAOM 242723</strain>
    </source>
</reference>
<dbReference type="EMBL" id="LLXE01000026">
    <property type="protein sequence ID" value="KUM65453.1"/>
    <property type="molecule type" value="Genomic_DNA"/>
</dbReference>
<dbReference type="PANTHER" id="PTHR34706:SF1">
    <property type="entry name" value="VWFA DOMAIN-CONTAINING PROTEIN"/>
    <property type="match status" value="1"/>
</dbReference>
<organism evidence="2 3">
    <name type="scientific">Penicillium freii</name>
    <dbReference type="NCBI Taxonomy" id="48697"/>
    <lineage>
        <taxon>Eukaryota</taxon>
        <taxon>Fungi</taxon>
        <taxon>Dikarya</taxon>
        <taxon>Ascomycota</taxon>
        <taxon>Pezizomycotina</taxon>
        <taxon>Eurotiomycetes</taxon>
        <taxon>Eurotiomycetidae</taxon>
        <taxon>Eurotiales</taxon>
        <taxon>Aspergillaceae</taxon>
        <taxon>Penicillium</taxon>
    </lineage>
</organism>
<evidence type="ECO:0000256" key="1">
    <source>
        <dbReference type="SAM" id="MobiDB-lite"/>
    </source>
</evidence>
<accession>A0A117NRE2</accession>
<feature type="compositionally biased region" description="Polar residues" evidence="1">
    <location>
        <begin position="1"/>
        <end position="15"/>
    </location>
</feature>
<proteinExistence type="predicted"/>
<feature type="compositionally biased region" description="Polar residues" evidence="1">
    <location>
        <begin position="29"/>
        <end position="65"/>
    </location>
</feature>
<keyword evidence="3" id="KW-1185">Reference proteome</keyword>
<comment type="caution">
    <text evidence="2">The sequence shown here is derived from an EMBL/GenBank/DDBJ whole genome shotgun (WGS) entry which is preliminary data.</text>
</comment>
<dbReference type="AlphaFoldDB" id="A0A117NRE2"/>
<dbReference type="Gene3D" id="3.40.50.410">
    <property type="entry name" value="von Willebrand factor, type A domain"/>
    <property type="match status" value="1"/>
</dbReference>
<gene>
    <name evidence="2" type="ORF">ACN42_g1611</name>
</gene>
<dbReference type="SUPFAM" id="SSF53300">
    <property type="entry name" value="vWA-like"/>
    <property type="match status" value="1"/>
</dbReference>
<dbReference type="Proteomes" id="UP000055045">
    <property type="component" value="Unassembled WGS sequence"/>
</dbReference>
<evidence type="ECO:0000313" key="2">
    <source>
        <dbReference type="EMBL" id="KUM65453.1"/>
    </source>
</evidence>
<evidence type="ECO:0000313" key="3">
    <source>
        <dbReference type="Proteomes" id="UP000055045"/>
    </source>
</evidence>
<evidence type="ECO:0008006" key="4">
    <source>
        <dbReference type="Google" id="ProtNLM"/>
    </source>
</evidence>
<protein>
    <recommendedName>
        <fullName evidence="4">VWFA domain-containing protein</fullName>
    </recommendedName>
</protein>
<name>A0A117NRE2_PENFR</name>
<dbReference type="PANTHER" id="PTHR34706">
    <property type="entry name" value="SLR1338 PROTEIN"/>
    <property type="match status" value="1"/>
</dbReference>
<sequence length="361" mass="40236">MGSPEKTSLWHSFSSTHRKERKERKAGATTASRAIVTTPTYFPSWSRGRTNSPNTSNFTEKQSSDLPPPYVEAAVPTIRINAPEEPESDSQYAFLGNFHTIFLVDDSSSMRGELWEEAKDAISAIAPVCTKYDSEGIDIYFINHRPKSNINANSNSNSNYAHSYNPSRRPKLDAGGYHNIRTAQRVSEIFSSVRPSGGTGVGSRLFEILDPYTKLVEAKETERRAQKDTSGPGFLVKPVEPAEPVKSVKPINIITITDGVFTDDAESIIIKTAQILDGPSCRAIPWQVGIQFFQIGNDEMARQYLEELDEDLGHRCNNLHMRDIVDTVSWRNRAGKRLEGDGILKIVLGAVHKRLDRKKVA</sequence>
<feature type="region of interest" description="Disordered" evidence="1">
    <location>
        <begin position="1"/>
        <end position="69"/>
    </location>
</feature>
<dbReference type="InterPro" id="IPR036465">
    <property type="entry name" value="vWFA_dom_sf"/>
</dbReference>